<feature type="domain" description="Calcineurin-like phosphoesterase" evidence="1">
    <location>
        <begin position="23"/>
        <end position="248"/>
    </location>
</feature>
<dbReference type="Pfam" id="PF00149">
    <property type="entry name" value="Metallophos"/>
    <property type="match status" value="1"/>
</dbReference>
<dbReference type="InterPro" id="IPR004843">
    <property type="entry name" value="Calcineurin-like_PHP"/>
</dbReference>
<dbReference type="Gene3D" id="3.60.21.10">
    <property type="match status" value="1"/>
</dbReference>
<evidence type="ECO:0000313" key="2">
    <source>
        <dbReference type="EMBL" id="TMQ52343.1"/>
    </source>
</evidence>
<dbReference type="GO" id="GO:0016787">
    <property type="term" value="F:hydrolase activity"/>
    <property type="evidence" value="ECO:0007669"/>
    <property type="project" value="InterPro"/>
</dbReference>
<dbReference type="EMBL" id="VBOS01000324">
    <property type="protein sequence ID" value="TMQ52343.1"/>
    <property type="molecule type" value="Genomic_DNA"/>
</dbReference>
<dbReference type="PANTHER" id="PTHR37523">
    <property type="entry name" value="METALLOPHOSPHOESTERASE"/>
    <property type="match status" value="1"/>
</dbReference>
<dbReference type="SUPFAM" id="SSF56300">
    <property type="entry name" value="Metallo-dependent phosphatases"/>
    <property type="match status" value="1"/>
</dbReference>
<comment type="caution">
    <text evidence="2">The sequence shown here is derived from an EMBL/GenBank/DDBJ whole genome shotgun (WGS) entry which is preliminary data.</text>
</comment>
<sequence>MSIFRVRHAFVEPRGSRSLSEWLFTSDLHGQTSLYEQLVAVVAAHHPRAVLIGGDLCPHAGGADGPRHQRLFLEGFLVEFARRMREASSGLELLLMMGNDDWAANDDVLARHDGDLWRALHDRVLDVDGVRVAGLSWVPITPFGIKDWERWDDGADESPVRLDGFVSRGGSLTPHRFDPARRSPTIADALESLAARTLPKETVFVLHSPPHGTRCDMIGAQAHVGSRAIRSFADRHQPPLVLSGHIHESPRVSSSYRDMIGRTVAVNPGQFGSSRLCGVWFDPARVDETLRHTVYG</sequence>
<dbReference type="PANTHER" id="PTHR37523:SF1">
    <property type="entry name" value="CALCINEURIN-LIKE PHOSPHOESTERASE DOMAIN-CONTAINING PROTEIN"/>
    <property type="match status" value="1"/>
</dbReference>
<protein>
    <submittedName>
        <fullName evidence="2">Metallophosphoesterase</fullName>
    </submittedName>
</protein>
<reference evidence="2 3" key="1">
    <citation type="journal article" date="2019" name="Nat. Microbiol.">
        <title>Mediterranean grassland soil C-N compound turnover is dependent on rainfall and depth, and is mediated by genomically divergent microorganisms.</title>
        <authorList>
            <person name="Diamond S."/>
            <person name="Andeer P.F."/>
            <person name="Li Z."/>
            <person name="Crits-Christoph A."/>
            <person name="Burstein D."/>
            <person name="Anantharaman K."/>
            <person name="Lane K.R."/>
            <person name="Thomas B.C."/>
            <person name="Pan C."/>
            <person name="Northen T.R."/>
            <person name="Banfield J.F."/>
        </authorList>
    </citation>
    <scope>NUCLEOTIDE SEQUENCE [LARGE SCALE GENOMIC DNA]</scope>
    <source>
        <strain evidence="2">WS_2</strain>
    </source>
</reference>
<evidence type="ECO:0000313" key="3">
    <source>
        <dbReference type="Proteomes" id="UP000317716"/>
    </source>
</evidence>
<proteinExistence type="predicted"/>
<name>A0A538SLU5_UNCEI</name>
<accession>A0A538SLU5</accession>
<organism evidence="2 3">
    <name type="scientific">Eiseniibacteriota bacterium</name>
    <dbReference type="NCBI Taxonomy" id="2212470"/>
    <lineage>
        <taxon>Bacteria</taxon>
        <taxon>Candidatus Eiseniibacteriota</taxon>
    </lineage>
</organism>
<gene>
    <name evidence="2" type="ORF">E6K72_09270</name>
</gene>
<dbReference type="Proteomes" id="UP000317716">
    <property type="component" value="Unassembled WGS sequence"/>
</dbReference>
<evidence type="ECO:0000259" key="1">
    <source>
        <dbReference type="Pfam" id="PF00149"/>
    </source>
</evidence>
<dbReference type="AlphaFoldDB" id="A0A538SLU5"/>
<dbReference type="InterPro" id="IPR029052">
    <property type="entry name" value="Metallo-depent_PP-like"/>
</dbReference>